<dbReference type="Proteomes" id="UP000182977">
    <property type="component" value="Chromosome I"/>
</dbReference>
<name>A0A1H2KKZ0_9ACTN</name>
<organism evidence="2 3">
    <name type="scientific">Jiangella alkaliphila</name>
    <dbReference type="NCBI Taxonomy" id="419479"/>
    <lineage>
        <taxon>Bacteria</taxon>
        <taxon>Bacillati</taxon>
        <taxon>Actinomycetota</taxon>
        <taxon>Actinomycetes</taxon>
        <taxon>Jiangellales</taxon>
        <taxon>Jiangellaceae</taxon>
        <taxon>Jiangella</taxon>
    </lineage>
</organism>
<protein>
    <submittedName>
        <fullName evidence="2">Uncharacterized protein</fullName>
    </submittedName>
</protein>
<accession>A0A1H2KKZ0</accession>
<keyword evidence="1" id="KW-0812">Transmembrane</keyword>
<keyword evidence="1" id="KW-1133">Transmembrane helix</keyword>
<proteinExistence type="predicted"/>
<dbReference type="STRING" id="419479.SAMN04488563_3933"/>
<sequence length="38" mass="4264">MDTPPARPNGFRRMRSYFIILGVLFLVLIGLAVFALTP</sequence>
<dbReference type="AlphaFoldDB" id="A0A1H2KKZ0"/>
<evidence type="ECO:0000256" key="1">
    <source>
        <dbReference type="SAM" id="Phobius"/>
    </source>
</evidence>
<gene>
    <name evidence="2" type="ORF">SAMN04488563_3933</name>
</gene>
<reference evidence="3" key="1">
    <citation type="submission" date="2016-10" db="EMBL/GenBank/DDBJ databases">
        <authorList>
            <person name="Varghese N."/>
            <person name="Submissions S."/>
        </authorList>
    </citation>
    <scope>NUCLEOTIDE SEQUENCE [LARGE SCALE GENOMIC DNA]</scope>
    <source>
        <strain evidence="3">DSM 45079</strain>
    </source>
</reference>
<feature type="transmembrane region" description="Helical" evidence="1">
    <location>
        <begin position="17"/>
        <end position="36"/>
    </location>
</feature>
<keyword evidence="1" id="KW-0472">Membrane</keyword>
<evidence type="ECO:0000313" key="3">
    <source>
        <dbReference type="Proteomes" id="UP000182977"/>
    </source>
</evidence>
<dbReference type="EMBL" id="LT629791">
    <property type="protein sequence ID" value="SDU69088.1"/>
    <property type="molecule type" value="Genomic_DNA"/>
</dbReference>
<keyword evidence="3" id="KW-1185">Reference proteome</keyword>
<evidence type="ECO:0000313" key="2">
    <source>
        <dbReference type="EMBL" id="SDU69088.1"/>
    </source>
</evidence>